<evidence type="ECO:0000313" key="4">
    <source>
        <dbReference type="EMBL" id="ADW17637.1"/>
    </source>
</evidence>
<dbReference type="CDD" id="cd03230">
    <property type="entry name" value="ABC_DR_subfamily_A"/>
    <property type="match status" value="2"/>
</dbReference>
<name>A0A7U4DP45_DESPD</name>
<feature type="domain" description="ABC transporter" evidence="3">
    <location>
        <begin position="22"/>
        <end position="256"/>
    </location>
</feature>
<dbReference type="GO" id="GO:0016887">
    <property type="term" value="F:ATP hydrolysis activity"/>
    <property type="evidence" value="ECO:0007669"/>
    <property type="project" value="InterPro"/>
</dbReference>
<evidence type="ECO:0000259" key="3">
    <source>
        <dbReference type="PROSITE" id="PS50893"/>
    </source>
</evidence>
<dbReference type="InterPro" id="IPR017871">
    <property type="entry name" value="ABC_transporter-like_CS"/>
</dbReference>
<dbReference type="SMART" id="SM00382">
    <property type="entry name" value="AAA"/>
    <property type="match status" value="2"/>
</dbReference>
<evidence type="ECO:0000313" key="5">
    <source>
        <dbReference type="Proteomes" id="UP000006365"/>
    </source>
</evidence>
<keyword evidence="5" id="KW-1185">Reference proteome</keyword>
<gene>
    <name evidence="4" type="ordered locus">Despr_1482</name>
</gene>
<accession>A0A7U4DP45</accession>
<feature type="domain" description="ABC transporter" evidence="3">
    <location>
        <begin position="350"/>
        <end position="579"/>
    </location>
</feature>
<dbReference type="PANTHER" id="PTHR43038:SF3">
    <property type="entry name" value="ABC TRANSPORTER G FAMILY MEMBER 20 ISOFORM X1"/>
    <property type="match status" value="1"/>
</dbReference>
<protein>
    <submittedName>
        <fullName evidence="4">ABC transporter related protein</fullName>
    </submittedName>
</protein>
<proteinExistence type="predicted"/>
<dbReference type="EMBL" id="CP002364">
    <property type="protein sequence ID" value="ADW17637.1"/>
    <property type="molecule type" value="Genomic_DNA"/>
</dbReference>
<dbReference type="GO" id="GO:0005524">
    <property type="term" value="F:ATP binding"/>
    <property type="evidence" value="ECO:0007669"/>
    <property type="project" value="UniProtKB-KW"/>
</dbReference>
<evidence type="ECO:0000256" key="2">
    <source>
        <dbReference type="ARBA" id="ARBA00022840"/>
    </source>
</evidence>
<dbReference type="KEGG" id="dpr:Despr_1482"/>
<dbReference type="InterPro" id="IPR027417">
    <property type="entry name" value="P-loop_NTPase"/>
</dbReference>
<dbReference type="Gene3D" id="3.40.50.300">
    <property type="entry name" value="P-loop containing nucleotide triphosphate hydrolases"/>
    <property type="match status" value="2"/>
</dbReference>
<organism evidence="4 5">
    <name type="scientific">Desulfobulbus propionicus (strain ATCC 33891 / DSM 2032 / VKM B-1956 / 1pr3)</name>
    <dbReference type="NCBI Taxonomy" id="577650"/>
    <lineage>
        <taxon>Bacteria</taxon>
        <taxon>Pseudomonadati</taxon>
        <taxon>Thermodesulfobacteriota</taxon>
        <taxon>Desulfobulbia</taxon>
        <taxon>Desulfobulbales</taxon>
        <taxon>Desulfobulbaceae</taxon>
        <taxon>Desulfobulbus</taxon>
    </lineage>
</organism>
<dbReference type="RefSeq" id="WP_015724178.1">
    <property type="nucleotide sequence ID" value="NC_014972.1"/>
</dbReference>
<reference evidence="4 5" key="1">
    <citation type="journal article" date="2011" name="Stand. Genomic Sci.">
        <title>Complete genome sequence of Desulfobulbus propionicus type strain (1pr3).</title>
        <authorList>
            <person name="Pagani I."/>
            <person name="Lapidus A."/>
            <person name="Nolan M."/>
            <person name="Lucas S."/>
            <person name="Hammon N."/>
            <person name="Deshpande S."/>
            <person name="Cheng J.F."/>
            <person name="Chertkov O."/>
            <person name="Davenport K."/>
            <person name="Tapia R."/>
            <person name="Han C."/>
            <person name="Goodwin L."/>
            <person name="Pitluck S."/>
            <person name="Liolios K."/>
            <person name="Mavromatis K."/>
            <person name="Ivanova N."/>
            <person name="Mikhailova N."/>
            <person name="Pati A."/>
            <person name="Chen A."/>
            <person name="Palaniappan K."/>
            <person name="Land M."/>
            <person name="Hauser L."/>
            <person name="Chang Y.J."/>
            <person name="Jeffries C.D."/>
            <person name="Detter J.C."/>
            <person name="Brambilla E."/>
            <person name="Kannan K.P."/>
            <person name="Djao O.D."/>
            <person name="Rohde M."/>
            <person name="Pukall R."/>
            <person name="Spring S."/>
            <person name="Goker M."/>
            <person name="Sikorski J."/>
            <person name="Woyke T."/>
            <person name="Bristow J."/>
            <person name="Eisen J.A."/>
            <person name="Markowitz V."/>
            <person name="Hugenholtz P."/>
            <person name="Kyrpides N.C."/>
            <person name="Klenk H.P."/>
        </authorList>
    </citation>
    <scope>NUCLEOTIDE SEQUENCE [LARGE SCALE GENOMIC DNA]</scope>
    <source>
        <strain evidence="5">ATCC 33891 / DSM 2032 / 1pr3</strain>
    </source>
</reference>
<dbReference type="AlphaFoldDB" id="A0A7U4DP45"/>
<sequence length="602" mass="65395">MSPPLPSAAEALVPDPAPRPALILDRVSKTFTVNNQQVTALAGVSCTVKPRMVTGLIGPDGAGKTTLMRLCAGLLSPDGGDIRALEIDAVREPLKVQASVGYMPQRFGLYEDLTVQENLDLYADLQGVEPPLRPGRYKQLLAMAGLEGFRGRLAGRLSGGMKQKLGLVCTLVRPPRLLLLDEPTVGVDPVSRRELWQIVYHLVEAEGMSVLLSTAYLDEAERCAEVVLIHQGQILGHDQPQSFSRQVAGRTWLVHAPALPKRTLQRRLSRDPAVLDALILGKAVRVVSREQTPLRLPELAHESGADIVPVPPRFEDYFVATLKDDQAIEGNGQPIALQRANGRFAGQDVITVDNLVRRFGDFLAVDHVSFRVRHGEIFGLLGANGAGKTTTFRMLCGLLPISSGACTVAGMNLRTAAAAARARIGYMAQRFSLYGNLSVLQNLKFFSSAYGLRGAKRQTQIDWALDTFDLAPFAASESQSLPLGFKQRLALAVALMHEPEVLFLDEPTSGVDPLARREFWVQINSLADQGVTVLVTTHFMEEAEYCDRLVIMADGRVLAEGTPESLKEGLVGIDGREATMEDAFIGLLESGKKEPEQGRTGA</sequence>
<dbReference type="Proteomes" id="UP000006365">
    <property type="component" value="Chromosome"/>
</dbReference>
<dbReference type="SUPFAM" id="SSF52540">
    <property type="entry name" value="P-loop containing nucleoside triphosphate hydrolases"/>
    <property type="match status" value="2"/>
</dbReference>
<dbReference type="PROSITE" id="PS00211">
    <property type="entry name" value="ABC_TRANSPORTER_1"/>
    <property type="match status" value="1"/>
</dbReference>
<keyword evidence="1" id="KW-0547">Nucleotide-binding</keyword>
<dbReference type="PROSITE" id="PS50893">
    <property type="entry name" value="ABC_TRANSPORTER_2"/>
    <property type="match status" value="2"/>
</dbReference>
<evidence type="ECO:0000256" key="1">
    <source>
        <dbReference type="ARBA" id="ARBA00022741"/>
    </source>
</evidence>
<dbReference type="Pfam" id="PF00005">
    <property type="entry name" value="ABC_tran"/>
    <property type="match status" value="2"/>
</dbReference>
<dbReference type="InterPro" id="IPR003593">
    <property type="entry name" value="AAA+_ATPase"/>
</dbReference>
<dbReference type="PANTHER" id="PTHR43038">
    <property type="entry name" value="ATP-BINDING CASSETTE, SUB-FAMILY H, MEMBER 1"/>
    <property type="match status" value="1"/>
</dbReference>
<dbReference type="InterPro" id="IPR003439">
    <property type="entry name" value="ABC_transporter-like_ATP-bd"/>
</dbReference>
<keyword evidence="2" id="KW-0067">ATP-binding</keyword>